<sequence>MQNCFCESCNRRMRDEILNESQLLGLDLGHATIATWANDYIRRQPSPCSPTLRNARSAV</sequence>
<organism evidence="2 3">
    <name type="scientific">Pannonibacter indicus</name>
    <dbReference type="NCBI Taxonomy" id="466044"/>
    <lineage>
        <taxon>Bacteria</taxon>
        <taxon>Pseudomonadati</taxon>
        <taxon>Pseudomonadota</taxon>
        <taxon>Alphaproteobacteria</taxon>
        <taxon>Hyphomicrobiales</taxon>
        <taxon>Stappiaceae</taxon>
        <taxon>Pannonibacter</taxon>
    </lineage>
</organism>
<evidence type="ECO:0000313" key="2">
    <source>
        <dbReference type="EMBL" id="CUA99057.1"/>
    </source>
</evidence>
<gene>
    <name evidence="2" type="ORF">Ga0061067_1122</name>
</gene>
<keyword evidence="3" id="KW-1185">Reference proteome</keyword>
<dbReference type="Pfam" id="PF13683">
    <property type="entry name" value="rve_3"/>
    <property type="match status" value="1"/>
</dbReference>
<dbReference type="InterPro" id="IPR001584">
    <property type="entry name" value="Integrase_cat-core"/>
</dbReference>
<reference evidence="3" key="1">
    <citation type="submission" date="2015-08" db="EMBL/GenBank/DDBJ databases">
        <authorList>
            <person name="Varghese N."/>
        </authorList>
    </citation>
    <scope>NUCLEOTIDE SEQUENCE [LARGE SCALE GENOMIC DNA]</scope>
    <source>
        <strain evidence="3">DSM 23407</strain>
    </source>
</reference>
<evidence type="ECO:0000259" key="1">
    <source>
        <dbReference type="Pfam" id="PF13683"/>
    </source>
</evidence>
<feature type="domain" description="Integrase catalytic" evidence="1">
    <location>
        <begin position="1"/>
        <end position="42"/>
    </location>
</feature>
<dbReference type="EMBL" id="CYHE01000012">
    <property type="protein sequence ID" value="CUA99057.1"/>
    <property type="molecule type" value="Genomic_DNA"/>
</dbReference>
<proteinExistence type="predicted"/>
<dbReference type="GO" id="GO:0015074">
    <property type="term" value="P:DNA integration"/>
    <property type="evidence" value="ECO:0007669"/>
    <property type="project" value="InterPro"/>
</dbReference>
<dbReference type="Proteomes" id="UP000183900">
    <property type="component" value="Unassembled WGS sequence"/>
</dbReference>
<accession>A0A0K6I6Y2</accession>
<protein>
    <submittedName>
        <fullName evidence="2">Integrase core domain</fullName>
    </submittedName>
</protein>
<dbReference type="AlphaFoldDB" id="A0A0K6I6Y2"/>
<name>A0A0K6I6Y2_9HYPH</name>
<evidence type="ECO:0000313" key="3">
    <source>
        <dbReference type="Proteomes" id="UP000183900"/>
    </source>
</evidence>